<dbReference type="InterPro" id="IPR009057">
    <property type="entry name" value="Homeodomain-like_sf"/>
</dbReference>
<dbReference type="Gene3D" id="1.10.287.130">
    <property type="match status" value="1"/>
</dbReference>
<dbReference type="InterPro" id="IPR018062">
    <property type="entry name" value="HTH_AraC-typ_CS"/>
</dbReference>
<feature type="domain" description="Histidine kinase" evidence="10">
    <location>
        <begin position="841"/>
        <end position="1058"/>
    </location>
</feature>
<keyword evidence="8" id="KW-0812">Transmembrane</keyword>
<dbReference type="EC" id="2.7.13.3" evidence="2"/>
<dbReference type="Gene3D" id="3.40.50.2300">
    <property type="match status" value="1"/>
</dbReference>
<proteinExistence type="predicted"/>
<dbReference type="InterPro" id="IPR036890">
    <property type="entry name" value="HATPase_C_sf"/>
</dbReference>
<dbReference type="Gene3D" id="1.10.10.60">
    <property type="entry name" value="Homeodomain-like"/>
    <property type="match status" value="1"/>
</dbReference>
<dbReference type="PANTHER" id="PTHR43547">
    <property type="entry name" value="TWO-COMPONENT HISTIDINE KINASE"/>
    <property type="match status" value="1"/>
</dbReference>
<sequence length="1356" mass="154284">MQRLLFIPILFFVCSLSYAYEFNFVPVSSNVIPTNEVRILSQDSDGYIWIPTYNGLIRYDGIGSVNFGINEDAGTVFNSYLNVVAEDKNKNLWIAAEVGVFMLDKKTGDIEFMDSTRIEPVNASYVICADNGDIWVAARNGVYRKKQNEDNFIRKDISGVRISGATFIMEDNDGNIWVTAWENGLFKYDRHTDRFYKYFDPVLYYSNIVYQDRSGTIWVGTWDKGLLRLKTPDSKIGMEYDRITHSDKDRNSLLDDIIYFIYQDSEDRLWICSRSGLSLMADGSGRSFINFIPGKGESNLPYNDVSSILQTKDGQLWLSMFGGGVCRIVERRPNMSIEKLANVRETFKTSSIRSIYDTGDGKCWMGLIGFGAIRYDRADGSFEVYSDLPDFSELPYTSTIDAIIKRSVTSEICFGTYSRGLWLYDVENHSVRALNSLINKKIPSDVINTLYEDSSGNIWAGTRAGAFILTPDDDVISPSDLLPGKDLSVLDTEILGICDDSMGNIWLATMHSGIVRLNMSEKDVSVYYLGKRNDIKSISCLFADSNHRVWAGSVWNGLSWYDRASDRFNTVSYISAIDNKGIYNITEDLNGKLWVTTVNSVYSFNMDDNGVFSDINCAYVGDDSYNFFLNRNANLVLDDGTLLFGGTNGILRFSPEMADTVAVPSSLVFTDLKVNNVALRDMAPEKRRRISEYDVNYTDRIRLSTEDKNITIEFALLNYADPKNNVYSYMMEGYDNDWIIADALSNSVSYTNLSPGRYVFRLKAADADGIWTEQEKTLSIRVYYRSWWVFLIYCLVILVILYFLLRFVREKVRMRQEVRISKIEKMKAEEINHVKLKFFTNVTHELMTPLSIIIASIENLRRGDGKEQDNARILSIMSANATRLMRLIQQVLEFRKAESENLKIRVSNGDIAAFARNCVETFKPLTVRKRQQIEFRSDPESVKAWFDTDKIDKILYNLLSNASKYTPECGNISVTVDCPDECHVRIEVTNSGELMSQKVIDGLFKRFYEGDYRRYNTIGTGIGLSLVKSLVTLHKGTITVTSKPEYGNRFSVVIPVCKSMYSDDEIEKDVPDDTKAVPLPLYVEDEFPESQIGDQALNGDYTLLIVDDNEELLMLLSNLMSNYFEVKVASDGETAMQILENGNIDLVISDIMMPGMNGIELCRRIKEKFETCHIPVILLTAKNTEESQIEGFTQGADGYVTKPCNFSLLYAQVVNCLKHIERKGVDFRKQLVFDVSKLEYTTLDEEFLKKAIDCCNANFSNFDFGLNEFVKEVGTSRTVLTEKLKSLTGLTPNNFILNVRLTAACKILSEHKKIRISDLAYSVGFNDPKYFSTCFKKKYGMTPKKYYETQKNTESD</sequence>
<evidence type="ECO:0000256" key="8">
    <source>
        <dbReference type="SAM" id="Phobius"/>
    </source>
</evidence>
<evidence type="ECO:0000256" key="3">
    <source>
        <dbReference type="ARBA" id="ARBA00022553"/>
    </source>
</evidence>
<dbReference type="SMART" id="SM00342">
    <property type="entry name" value="HTH_ARAC"/>
    <property type="match status" value="1"/>
</dbReference>
<dbReference type="GO" id="GO:0003700">
    <property type="term" value="F:DNA-binding transcription factor activity"/>
    <property type="evidence" value="ECO:0007669"/>
    <property type="project" value="InterPro"/>
</dbReference>
<dbReference type="PROSITE" id="PS01124">
    <property type="entry name" value="HTH_ARAC_FAMILY_2"/>
    <property type="match status" value="1"/>
</dbReference>
<keyword evidence="6" id="KW-0804">Transcription</keyword>
<dbReference type="Gene3D" id="3.30.565.10">
    <property type="entry name" value="Histidine kinase-like ATPase, C-terminal domain"/>
    <property type="match status" value="1"/>
</dbReference>
<accession>A0A9D9EQR5</accession>
<protein>
    <recommendedName>
        <fullName evidence="2">histidine kinase</fullName>
        <ecNumber evidence="2">2.7.13.3</ecNumber>
    </recommendedName>
</protein>
<dbReference type="SUPFAM" id="SSF46689">
    <property type="entry name" value="Homeodomain-like"/>
    <property type="match status" value="1"/>
</dbReference>
<evidence type="ECO:0000256" key="7">
    <source>
        <dbReference type="PROSITE-ProRule" id="PRU00169"/>
    </source>
</evidence>
<gene>
    <name evidence="12" type="ORF">IAC06_06400</name>
</gene>
<dbReference type="SUPFAM" id="SSF47384">
    <property type="entry name" value="Homodimeric domain of signal transducing histidine kinase"/>
    <property type="match status" value="1"/>
</dbReference>
<dbReference type="InterPro" id="IPR003594">
    <property type="entry name" value="HATPase_dom"/>
</dbReference>
<evidence type="ECO:0000313" key="12">
    <source>
        <dbReference type="EMBL" id="MBO8452496.1"/>
    </source>
</evidence>
<comment type="caution">
    <text evidence="12">The sequence shown here is derived from an EMBL/GenBank/DDBJ whole genome shotgun (WGS) entry which is preliminary data.</text>
</comment>
<evidence type="ECO:0000256" key="2">
    <source>
        <dbReference type="ARBA" id="ARBA00012438"/>
    </source>
</evidence>
<dbReference type="SMART" id="SM00448">
    <property type="entry name" value="REC"/>
    <property type="match status" value="1"/>
</dbReference>
<dbReference type="InterPro" id="IPR001789">
    <property type="entry name" value="Sig_transdc_resp-reg_receiver"/>
</dbReference>
<dbReference type="InterPro" id="IPR011006">
    <property type="entry name" value="CheY-like_superfamily"/>
</dbReference>
<dbReference type="CDD" id="cd17574">
    <property type="entry name" value="REC_OmpR"/>
    <property type="match status" value="1"/>
</dbReference>
<evidence type="ECO:0000256" key="4">
    <source>
        <dbReference type="ARBA" id="ARBA00023015"/>
    </source>
</evidence>
<dbReference type="EMBL" id="JADIMI010000062">
    <property type="protein sequence ID" value="MBO8452496.1"/>
    <property type="molecule type" value="Genomic_DNA"/>
</dbReference>
<evidence type="ECO:0000259" key="11">
    <source>
        <dbReference type="PROSITE" id="PS50110"/>
    </source>
</evidence>
<keyword evidence="3 7" id="KW-0597">Phosphoprotein</keyword>
<feature type="domain" description="HTH araC/xylS-type" evidence="9">
    <location>
        <begin position="1249"/>
        <end position="1349"/>
    </location>
</feature>
<dbReference type="PROSITE" id="PS00041">
    <property type="entry name" value="HTH_ARAC_FAMILY_1"/>
    <property type="match status" value="1"/>
</dbReference>
<comment type="catalytic activity">
    <reaction evidence="1">
        <text>ATP + protein L-histidine = ADP + protein N-phospho-L-histidine.</text>
        <dbReference type="EC" id="2.7.13.3"/>
    </reaction>
</comment>
<dbReference type="InterPro" id="IPR005467">
    <property type="entry name" value="His_kinase_dom"/>
</dbReference>
<reference evidence="12" key="1">
    <citation type="submission" date="2020-10" db="EMBL/GenBank/DDBJ databases">
        <authorList>
            <person name="Gilroy R."/>
        </authorList>
    </citation>
    <scope>NUCLEOTIDE SEQUENCE</scope>
    <source>
        <strain evidence="12">B1-20833</strain>
    </source>
</reference>
<dbReference type="SUPFAM" id="SSF52172">
    <property type="entry name" value="CheY-like"/>
    <property type="match status" value="1"/>
</dbReference>
<dbReference type="Gene3D" id="2.60.40.10">
    <property type="entry name" value="Immunoglobulins"/>
    <property type="match status" value="1"/>
</dbReference>
<dbReference type="InterPro" id="IPR013783">
    <property type="entry name" value="Ig-like_fold"/>
</dbReference>
<dbReference type="SUPFAM" id="SSF63829">
    <property type="entry name" value="Calcium-dependent phosphotriesterase"/>
    <property type="match status" value="3"/>
</dbReference>
<dbReference type="Pfam" id="PF00512">
    <property type="entry name" value="HisKA"/>
    <property type="match status" value="1"/>
</dbReference>
<dbReference type="GO" id="GO:0043565">
    <property type="term" value="F:sequence-specific DNA binding"/>
    <property type="evidence" value="ECO:0007669"/>
    <property type="project" value="InterPro"/>
</dbReference>
<feature type="domain" description="Response regulatory" evidence="11">
    <location>
        <begin position="1102"/>
        <end position="1217"/>
    </location>
</feature>
<keyword evidence="8" id="KW-1133">Transmembrane helix</keyword>
<evidence type="ECO:0000259" key="10">
    <source>
        <dbReference type="PROSITE" id="PS50109"/>
    </source>
</evidence>
<dbReference type="SMART" id="SM00387">
    <property type="entry name" value="HATPase_c"/>
    <property type="match status" value="1"/>
</dbReference>
<dbReference type="Pfam" id="PF12833">
    <property type="entry name" value="HTH_18"/>
    <property type="match status" value="1"/>
</dbReference>
<dbReference type="InterPro" id="IPR020449">
    <property type="entry name" value="Tscrpt_reg_AraC-type_HTH"/>
</dbReference>
<dbReference type="Proteomes" id="UP000823661">
    <property type="component" value="Unassembled WGS sequence"/>
</dbReference>
<dbReference type="Pfam" id="PF07494">
    <property type="entry name" value="Reg_prop"/>
    <property type="match status" value="2"/>
</dbReference>
<dbReference type="InterPro" id="IPR018060">
    <property type="entry name" value="HTH_AraC"/>
</dbReference>
<evidence type="ECO:0000256" key="1">
    <source>
        <dbReference type="ARBA" id="ARBA00000085"/>
    </source>
</evidence>
<dbReference type="PRINTS" id="PR00032">
    <property type="entry name" value="HTHARAC"/>
</dbReference>
<dbReference type="CDD" id="cd00082">
    <property type="entry name" value="HisKA"/>
    <property type="match status" value="1"/>
</dbReference>
<feature type="modified residue" description="4-aspartylphosphate" evidence="7">
    <location>
        <position position="1150"/>
    </location>
</feature>
<dbReference type="GO" id="GO:0000155">
    <property type="term" value="F:phosphorelay sensor kinase activity"/>
    <property type="evidence" value="ECO:0007669"/>
    <property type="project" value="InterPro"/>
</dbReference>
<dbReference type="SMART" id="SM00388">
    <property type="entry name" value="HisKA"/>
    <property type="match status" value="1"/>
</dbReference>
<dbReference type="Pfam" id="PF07495">
    <property type="entry name" value="Y_Y_Y"/>
    <property type="match status" value="1"/>
</dbReference>
<organism evidence="12 13">
    <name type="scientific">Candidatus Cryptobacteroides intestinavium</name>
    <dbReference type="NCBI Taxonomy" id="2840766"/>
    <lineage>
        <taxon>Bacteria</taxon>
        <taxon>Pseudomonadati</taxon>
        <taxon>Bacteroidota</taxon>
        <taxon>Bacteroidia</taxon>
        <taxon>Bacteroidales</taxon>
        <taxon>Candidatus Cryptobacteroides</taxon>
    </lineage>
</organism>
<keyword evidence="5" id="KW-0238">DNA-binding</keyword>
<dbReference type="SUPFAM" id="SSF55874">
    <property type="entry name" value="ATPase domain of HSP90 chaperone/DNA topoisomerase II/histidine kinase"/>
    <property type="match status" value="1"/>
</dbReference>
<evidence type="ECO:0000256" key="5">
    <source>
        <dbReference type="ARBA" id="ARBA00023125"/>
    </source>
</evidence>
<evidence type="ECO:0000259" key="9">
    <source>
        <dbReference type="PROSITE" id="PS01124"/>
    </source>
</evidence>
<dbReference type="InterPro" id="IPR011123">
    <property type="entry name" value="Y_Y_Y"/>
</dbReference>
<dbReference type="InterPro" id="IPR036097">
    <property type="entry name" value="HisK_dim/P_sf"/>
</dbReference>
<feature type="transmembrane region" description="Helical" evidence="8">
    <location>
        <begin position="787"/>
        <end position="805"/>
    </location>
</feature>
<dbReference type="Gene3D" id="2.130.10.10">
    <property type="entry name" value="YVTN repeat-like/Quinoprotein amine dehydrogenase"/>
    <property type="match status" value="2"/>
</dbReference>
<dbReference type="InterPro" id="IPR015943">
    <property type="entry name" value="WD40/YVTN_repeat-like_dom_sf"/>
</dbReference>
<dbReference type="InterPro" id="IPR003661">
    <property type="entry name" value="HisK_dim/P_dom"/>
</dbReference>
<dbReference type="Pfam" id="PF02518">
    <property type="entry name" value="HATPase_c"/>
    <property type="match status" value="1"/>
</dbReference>
<evidence type="ECO:0000313" key="13">
    <source>
        <dbReference type="Proteomes" id="UP000823661"/>
    </source>
</evidence>
<reference evidence="12" key="2">
    <citation type="journal article" date="2021" name="PeerJ">
        <title>Extensive microbial diversity within the chicken gut microbiome revealed by metagenomics and culture.</title>
        <authorList>
            <person name="Gilroy R."/>
            <person name="Ravi A."/>
            <person name="Getino M."/>
            <person name="Pursley I."/>
            <person name="Horton D.L."/>
            <person name="Alikhan N.F."/>
            <person name="Baker D."/>
            <person name="Gharbi K."/>
            <person name="Hall N."/>
            <person name="Watson M."/>
            <person name="Adriaenssens E.M."/>
            <person name="Foster-Nyarko E."/>
            <person name="Jarju S."/>
            <person name="Secka A."/>
            <person name="Antonio M."/>
            <person name="Oren A."/>
            <person name="Chaudhuri R.R."/>
            <person name="La Ragione R."/>
            <person name="Hildebrand F."/>
            <person name="Pallen M.J."/>
        </authorList>
    </citation>
    <scope>NUCLEOTIDE SEQUENCE</scope>
    <source>
        <strain evidence="12">B1-20833</strain>
    </source>
</reference>
<keyword evidence="8" id="KW-0472">Membrane</keyword>
<evidence type="ECO:0000256" key="6">
    <source>
        <dbReference type="ARBA" id="ARBA00023163"/>
    </source>
</evidence>
<dbReference type="PANTHER" id="PTHR43547:SF2">
    <property type="entry name" value="HYBRID SIGNAL TRANSDUCTION HISTIDINE KINASE C"/>
    <property type="match status" value="1"/>
</dbReference>
<dbReference type="PROSITE" id="PS50110">
    <property type="entry name" value="RESPONSE_REGULATORY"/>
    <property type="match status" value="1"/>
</dbReference>
<dbReference type="Pfam" id="PF00072">
    <property type="entry name" value="Response_reg"/>
    <property type="match status" value="1"/>
</dbReference>
<dbReference type="InterPro" id="IPR011110">
    <property type="entry name" value="Reg_prop"/>
</dbReference>
<keyword evidence="4" id="KW-0805">Transcription regulation</keyword>
<dbReference type="PROSITE" id="PS50109">
    <property type="entry name" value="HIS_KIN"/>
    <property type="match status" value="1"/>
</dbReference>
<name>A0A9D9EQR5_9BACT</name>